<evidence type="ECO:0000313" key="7">
    <source>
        <dbReference type="Proteomes" id="UP000244066"/>
    </source>
</evidence>
<proteinExistence type="inferred from homology"/>
<dbReference type="PROSITE" id="PS00628">
    <property type="entry name" value="RIBOSOMAL_S19E"/>
    <property type="match status" value="1"/>
</dbReference>
<dbReference type="GO" id="GO:0022627">
    <property type="term" value="C:cytosolic small ribosomal subunit"/>
    <property type="evidence" value="ECO:0007669"/>
    <property type="project" value="TreeGrafter"/>
</dbReference>
<dbReference type="InterPro" id="IPR036388">
    <property type="entry name" value="WH-like_DNA-bd_sf"/>
</dbReference>
<dbReference type="GO" id="GO:0000028">
    <property type="term" value="P:ribosomal small subunit assembly"/>
    <property type="evidence" value="ECO:0007669"/>
    <property type="project" value="TreeGrafter"/>
</dbReference>
<name>A0A2R7Y0H5_9ARCH</name>
<dbReference type="InterPro" id="IPR018277">
    <property type="entry name" value="Ribosomal_eS19_CS"/>
</dbReference>
<dbReference type="SUPFAM" id="SSF46785">
    <property type="entry name" value="Winged helix' DNA-binding domain"/>
    <property type="match status" value="1"/>
</dbReference>
<dbReference type="Proteomes" id="UP000244066">
    <property type="component" value="Unassembled WGS sequence"/>
</dbReference>
<dbReference type="InterPro" id="IPR001266">
    <property type="entry name" value="Ribosomal_eS19"/>
</dbReference>
<sequence>MSLVLAVDPEKLIKKVAAYLKEMQLVKPPPWAAFVKTGVHKERPPADPDWWYVRCAAILRKIYIKGPIGVSRLRTLFGGRHRRGFRPPVFAKGSGSVIRKALQQLEAAGLLRKDGKKGRTLTAKGRELLEEAAKVISKG</sequence>
<dbReference type="PANTHER" id="PTHR11710:SF0">
    <property type="entry name" value="40S RIBOSOMAL PROTEIN S19"/>
    <property type="match status" value="1"/>
</dbReference>
<dbReference type="GO" id="GO:0006412">
    <property type="term" value="P:translation"/>
    <property type="evidence" value="ECO:0007669"/>
    <property type="project" value="UniProtKB-UniRule"/>
</dbReference>
<comment type="similarity">
    <text evidence="1 5">Belongs to the eukaryotic ribosomal protein eS19 family.</text>
</comment>
<dbReference type="HAMAP" id="MF_01474">
    <property type="entry name" value="Ribosomal_eS19"/>
    <property type="match status" value="1"/>
</dbReference>
<dbReference type="SMART" id="SM01413">
    <property type="entry name" value="Ribosomal_S19e"/>
    <property type="match status" value="1"/>
</dbReference>
<evidence type="ECO:0000256" key="4">
    <source>
        <dbReference type="ARBA" id="ARBA00035143"/>
    </source>
</evidence>
<dbReference type="Pfam" id="PF01090">
    <property type="entry name" value="Ribosomal_S19e"/>
    <property type="match status" value="1"/>
</dbReference>
<organism evidence="6 7">
    <name type="scientific">Candidatus Terraquivivens tikiterensis</name>
    <dbReference type="NCBI Taxonomy" id="1980982"/>
    <lineage>
        <taxon>Archaea</taxon>
        <taxon>Nitrososphaerota</taxon>
        <taxon>Candidatus Wolframiiraptoraceae</taxon>
        <taxon>Candidatus Terraquivivens</taxon>
    </lineage>
</organism>
<evidence type="ECO:0000313" key="6">
    <source>
        <dbReference type="EMBL" id="PUA31040.1"/>
    </source>
</evidence>
<evidence type="ECO:0000256" key="2">
    <source>
        <dbReference type="ARBA" id="ARBA00022980"/>
    </source>
</evidence>
<dbReference type="AlphaFoldDB" id="A0A2R7Y0H5"/>
<reference evidence="6 7" key="1">
    <citation type="submission" date="2017-04" db="EMBL/GenBank/DDBJ databases">
        <title>Draft Aigarchaeota genome from a New Zealand hot spring.</title>
        <authorList>
            <person name="Reysenbach A.-L."/>
            <person name="Donaho J.A."/>
            <person name="Gerhart J."/>
            <person name="Kelley J.F."/>
            <person name="Kouba K."/>
            <person name="Podar M."/>
            <person name="Stott M."/>
        </authorList>
    </citation>
    <scope>NUCLEOTIDE SEQUENCE [LARGE SCALE GENOMIC DNA]</scope>
    <source>
        <strain evidence="6">NZ13_MG1</strain>
    </source>
</reference>
<gene>
    <name evidence="5" type="primary">rps19e</name>
    <name evidence="6" type="ORF">B9J98_08095</name>
</gene>
<keyword evidence="2 5" id="KW-0689">Ribosomal protein</keyword>
<dbReference type="EMBL" id="NDWU01000031">
    <property type="protein sequence ID" value="PUA31040.1"/>
    <property type="molecule type" value="Genomic_DNA"/>
</dbReference>
<evidence type="ECO:0000256" key="5">
    <source>
        <dbReference type="HAMAP-Rule" id="MF_01474"/>
    </source>
</evidence>
<comment type="function">
    <text evidence="5">May be involved in maturation of the 30S ribosomal subunit.</text>
</comment>
<dbReference type="FunFam" id="1.10.10.10:FF:000449">
    <property type="entry name" value="30S ribosomal protein S19e"/>
    <property type="match status" value="1"/>
</dbReference>
<comment type="subunit">
    <text evidence="5">Part of the 30S ribosomal subunit.</text>
</comment>
<dbReference type="PANTHER" id="PTHR11710">
    <property type="entry name" value="40S RIBOSOMAL PROTEIN S19"/>
    <property type="match status" value="1"/>
</dbReference>
<dbReference type="GO" id="GO:0003735">
    <property type="term" value="F:structural constituent of ribosome"/>
    <property type="evidence" value="ECO:0007669"/>
    <property type="project" value="InterPro"/>
</dbReference>
<dbReference type="Gene3D" id="1.10.10.10">
    <property type="entry name" value="Winged helix-like DNA-binding domain superfamily/Winged helix DNA-binding domain"/>
    <property type="match status" value="1"/>
</dbReference>
<accession>A0A2R7Y0H5</accession>
<evidence type="ECO:0000256" key="1">
    <source>
        <dbReference type="ARBA" id="ARBA00010014"/>
    </source>
</evidence>
<keyword evidence="3 5" id="KW-0687">Ribonucleoprotein</keyword>
<dbReference type="InterPro" id="IPR036390">
    <property type="entry name" value="WH_DNA-bd_sf"/>
</dbReference>
<comment type="caution">
    <text evidence="6">The sequence shown here is derived from an EMBL/GenBank/DDBJ whole genome shotgun (WGS) entry which is preliminary data.</text>
</comment>
<dbReference type="NCBIfam" id="NF006811">
    <property type="entry name" value="PRK09333.1"/>
    <property type="match status" value="1"/>
</dbReference>
<evidence type="ECO:0000256" key="3">
    <source>
        <dbReference type="ARBA" id="ARBA00023274"/>
    </source>
</evidence>
<protein>
    <recommendedName>
        <fullName evidence="4 5">Small ribosomal subunit protein eS19</fullName>
    </recommendedName>
</protein>
<dbReference type="GO" id="GO:0003723">
    <property type="term" value="F:RNA binding"/>
    <property type="evidence" value="ECO:0007669"/>
    <property type="project" value="TreeGrafter"/>
</dbReference>
<dbReference type="InterPro" id="IPR027548">
    <property type="entry name" value="Ribosomal_eS19_archaeal"/>
</dbReference>